<dbReference type="Proteomes" id="UP001638806">
    <property type="component" value="Unassembled WGS sequence"/>
</dbReference>
<sequence length="108" mass="11968">MKFTLLASSILAAACALASPIIEARDKHLISYSFKDGQAFLDIDQEVRRIIKQATGTEYWVCNRAFPPTCYPPPLETDDIEKLEALEGLSSRSLSVSNGLEIAWPVRP</sequence>
<gene>
    <name evidence="1" type="ORF">ACCO45_007317</name>
</gene>
<accession>A0ACC4DS21</accession>
<name>A0ACC4DS21_PURLI</name>
<organism evidence="1 2">
    <name type="scientific">Purpureocillium lilacinum</name>
    <name type="common">Paecilomyces lilacinus</name>
    <dbReference type="NCBI Taxonomy" id="33203"/>
    <lineage>
        <taxon>Eukaryota</taxon>
        <taxon>Fungi</taxon>
        <taxon>Dikarya</taxon>
        <taxon>Ascomycota</taxon>
        <taxon>Pezizomycotina</taxon>
        <taxon>Sordariomycetes</taxon>
        <taxon>Hypocreomycetidae</taxon>
        <taxon>Hypocreales</taxon>
        <taxon>Ophiocordycipitaceae</taxon>
        <taxon>Purpureocillium</taxon>
    </lineage>
</organism>
<proteinExistence type="predicted"/>
<dbReference type="EMBL" id="JBGNUJ010000006">
    <property type="protein sequence ID" value="KAL3959155.1"/>
    <property type="molecule type" value="Genomic_DNA"/>
</dbReference>
<comment type="caution">
    <text evidence="1">The sequence shown here is derived from an EMBL/GenBank/DDBJ whole genome shotgun (WGS) entry which is preliminary data.</text>
</comment>
<protein>
    <submittedName>
        <fullName evidence="1">Uncharacterized protein</fullName>
    </submittedName>
</protein>
<evidence type="ECO:0000313" key="1">
    <source>
        <dbReference type="EMBL" id="KAL3959155.1"/>
    </source>
</evidence>
<evidence type="ECO:0000313" key="2">
    <source>
        <dbReference type="Proteomes" id="UP001638806"/>
    </source>
</evidence>
<reference evidence="1" key="1">
    <citation type="submission" date="2024-12" db="EMBL/GenBank/DDBJ databases">
        <title>Comparative genomics and development of molecular markers within Purpureocillium lilacinum and among Purpureocillium species.</title>
        <authorList>
            <person name="Yeh Z.-Y."/>
            <person name="Ni N.-T."/>
            <person name="Lo P.-H."/>
            <person name="Mushyakhwo K."/>
            <person name="Lin C.-F."/>
            <person name="Nai Y.-S."/>
        </authorList>
    </citation>
    <scope>NUCLEOTIDE SEQUENCE</scope>
    <source>
        <strain evidence="1">NCHU-NPUST-175</strain>
    </source>
</reference>
<keyword evidence="2" id="KW-1185">Reference proteome</keyword>